<feature type="transmembrane region" description="Helical" evidence="6">
    <location>
        <begin position="182"/>
        <end position="202"/>
    </location>
</feature>
<feature type="transmembrane region" description="Helical" evidence="6">
    <location>
        <begin position="457"/>
        <end position="479"/>
    </location>
</feature>
<feature type="transmembrane region" description="Helical" evidence="6">
    <location>
        <begin position="362"/>
        <end position="378"/>
    </location>
</feature>
<feature type="transmembrane region" description="Helical" evidence="6">
    <location>
        <begin position="65"/>
        <end position="88"/>
    </location>
</feature>
<feature type="transmembrane region" description="Helical" evidence="6">
    <location>
        <begin position="491"/>
        <end position="515"/>
    </location>
</feature>
<dbReference type="AlphaFoldDB" id="A0A1H2UGP3"/>
<feature type="transmembrane region" description="Helical" evidence="6">
    <location>
        <begin position="41"/>
        <end position="59"/>
    </location>
</feature>
<organism evidence="7 8">
    <name type="scientific">Thiocapsa roseopersicina</name>
    <dbReference type="NCBI Taxonomy" id="1058"/>
    <lineage>
        <taxon>Bacteria</taxon>
        <taxon>Pseudomonadati</taxon>
        <taxon>Pseudomonadota</taxon>
        <taxon>Gammaproteobacteria</taxon>
        <taxon>Chromatiales</taxon>
        <taxon>Chromatiaceae</taxon>
        <taxon>Thiocapsa</taxon>
    </lineage>
</organism>
<dbReference type="RefSeq" id="WP_139191875.1">
    <property type="nucleotide sequence ID" value="NZ_FNNZ01000005.1"/>
</dbReference>
<dbReference type="OrthoDB" id="5751261at2"/>
<reference evidence="8" key="1">
    <citation type="submission" date="2016-10" db="EMBL/GenBank/DDBJ databases">
        <authorList>
            <person name="Varghese N."/>
            <person name="Submissions S."/>
        </authorList>
    </citation>
    <scope>NUCLEOTIDE SEQUENCE [LARGE SCALE GENOMIC DNA]</scope>
    <source>
        <strain evidence="8">DSM 217</strain>
    </source>
</reference>
<feature type="transmembrane region" description="Helical" evidence="6">
    <location>
        <begin position="332"/>
        <end position="356"/>
    </location>
</feature>
<evidence type="ECO:0000256" key="2">
    <source>
        <dbReference type="ARBA" id="ARBA00022475"/>
    </source>
</evidence>
<feature type="transmembrane region" description="Helical" evidence="6">
    <location>
        <begin position="399"/>
        <end position="420"/>
    </location>
</feature>
<evidence type="ECO:0000313" key="8">
    <source>
        <dbReference type="Proteomes" id="UP000198816"/>
    </source>
</evidence>
<dbReference type="InterPro" id="IPR050833">
    <property type="entry name" value="Poly_Biosynth_Transport"/>
</dbReference>
<keyword evidence="8" id="KW-1185">Reference proteome</keyword>
<sequence>MTDSVAPKDNTPVAARGETLDAGGMNRLVSRNIFSSIGAKLLYLVTRFFLPPITLAYISLEEYGIWAMCFILIGYLGMSAFGVSNVYIRYVAQYHAQGEEHRIGDLLSTGLTVVSLVGVVALGILWVGLPTLIEALSVSPELQDTAFVLIFGSAAVFVLELSWGAFAYVLTGLQRIVQQNQVWVGTFLLETLLVVVFLIAGFGVYGLLYAFAIRYAVSITLNVWLCFRGIPGLRISLRRFNRADLALFYRYGGIVQLSGFLGMFLRSIEKLIAGLFINVQATGLFDVAQKFPVMATSIPSSMNAVFLPATSYMHTQERRGELLGLYLKGARYINLVTGFMMGFMAAFAAPLMVAWLGPNPEFALAPLILACFTLPFQLNVLTGPASNIYRGMGIPARELIYPLSQLALVIVLVGAGFLVFGIDVVVITLAVALAMILSALIYMAYTNRFLALDQSRFVRGALLPGLWPYLTGFALYLLARPWVESVGDDRWGSVLLVLVAGIAYCALQAAMLWFFQLDSGEKDYVAGKVGGLVGRFGGARRQPKRGHPNEH</sequence>
<evidence type="ECO:0000256" key="6">
    <source>
        <dbReference type="SAM" id="Phobius"/>
    </source>
</evidence>
<comment type="subcellular location">
    <subcellularLocation>
        <location evidence="1">Cell membrane</location>
        <topology evidence="1">Multi-pass membrane protein</topology>
    </subcellularLocation>
</comment>
<feature type="transmembrane region" description="Helical" evidence="6">
    <location>
        <begin position="109"/>
        <end position="133"/>
    </location>
</feature>
<keyword evidence="3 6" id="KW-0812">Transmembrane</keyword>
<dbReference type="PANTHER" id="PTHR30250:SF26">
    <property type="entry name" value="PSMA PROTEIN"/>
    <property type="match status" value="1"/>
</dbReference>
<evidence type="ECO:0000256" key="5">
    <source>
        <dbReference type="ARBA" id="ARBA00023136"/>
    </source>
</evidence>
<feature type="transmembrane region" description="Helical" evidence="6">
    <location>
        <begin position="145"/>
        <end position="170"/>
    </location>
</feature>
<accession>A0A1H2UGP3</accession>
<feature type="transmembrane region" description="Helical" evidence="6">
    <location>
        <begin position="426"/>
        <end position="445"/>
    </location>
</feature>
<name>A0A1H2UGP3_THIRO</name>
<keyword evidence="5 6" id="KW-0472">Membrane</keyword>
<dbReference type="EMBL" id="FNNZ01000005">
    <property type="protein sequence ID" value="SDW54724.1"/>
    <property type="molecule type" value="Genomic_DNA"/>
</dbReference>
<evidence type="ECO:0000256" key="4">
    <source>
        <dbReference type="ARBA" id="ARBA00022989"/>
    </source>
</evidence>
<proteinExistence type="predicted"/>
<dbReference type="GO" id="GO:0005886">
    <property type="term" value="C:plasma membrane"/>
    <property type="evidence" value="ECO:0007669"/>
    <property type="project" value="UniProtKB-SubCell"/>
</dbReference>
<dbReference type="Proteomes" id="UP000198816">
    <property type="component" value="Unassembled WGS sequence"/>
</dbReference>
<keyword evidence="4 6" id="KW-1133">Transmembrane helix</keyword>
<dbReference type="STRING" id="1058.SAMN05421783_10585"/>
<protein>
    <submittedName>
        <fullName evidence="7">Membrane protein involved in the export of O-antigen and teichoic acid</fullName>
    </submittedName>
</protein>
<feature type="transmembrane region" description="Helical" evidence="6">
    <location>
        <begin position="208"/>
        <end position="227"/>
    </location>
</feature>
<dbReference type="PANTHER" id="PTHR30250">
    <property type="entry name" value="PST FAMILY PREDICTED COLANIC ACID TRANSPORTER"/>
    <property type="match status" value="1"/>
</dbReference>
<evidence type="ECO:0000256" key="1">
    <source>
        <dbReference type="ARBA" id="ARBA00004651"/>
    </source>
</evidence>
<evidence type="ECO:0000313" key="7">
    <source>
        <dbReference type="EMBL" id="SDW54724.1"/>
    </source>
</evidence>
<evidence type="ECO:0000256" key="3">
    <source>
        <dbReference type="ARBA" id="ARBA00022692"/>
    </source>
</evidence>
<gene>
    <name evidence="7" type="ORF">SAMN05421783_10585</name>
</gene>
<keyword evidence="2" id="KW-1003">Cell membrane</keyword>